<reference evidence="3 4" key="1">
    <citation type="submission" date="2018-08" db="EMBL/GenBank/DDBJ databases">
        <title>A genome reference for cultivated species of the human gut microbiota.</title>
        <authorList>
            <person name="Zou Y."/>
            <person name="Xue W."/>
            <person name="Luo G."/>
        </authorList>
    </citation>
    <scope>NUCLEOTIDE SEQUENCE [LARGE SCALE GENOMIC DNA]</scope>
    <source>
        <strain evidence="3 4">AM07-24</strain>
    </source>
</reference>
<gene>
    <name evidence="3" type="ORF">DW099_04790</name>
</gene>
<dbReference type="InterPro" id="IPR014973">
    <property type="entry name" value="DUF1835"/>
</dbReference>
<proteinExistence type="predicted"/>
<evidence type="ECO:0000313" key="4">
    <source>
        <dbReference type="Proteomes" id="UP000284841"/>
    </source>
</evidence>
<dbReference type="STRING" id="1776384.GCA_900086585_03246"/>
<evidence type="ECO:0000259" key="2">
    <source>
        <dbReference type="Pfam" id="PF12395"/>
    </source>
</evidence>
<accession>A0A415E854</accession>
<comment type="caution">
    <text evidence="3">The sequence shown here is derived from an EMBL/GenBank/DDBJ whole genome shotgun (WGS) entry which is preliminary data.</text>
</comment>
<dbReference type="EMBL" id="QRMS01000001">
    <property type="protein sequence ID" value="RHJ89884.1"/>
    <property type="molecule type" value="Genomic_DNA"/>
</dbReference>
<feature type="domain" description="DUF3658" evidence="2">
    <location>
        <begin position="159"/>
        <end position="255"/>
    </location>
</feature>
<evidence type="ECO:0000259" key="1">
    <source>
        <dbReference type="Pfam" id="PF08874"/>
    </source>
</evidence>
<dbReference type="Pfam" id="PF12395">
    <property type="entry name" value="DUF3658"/>
    <property type="match status" value="1"/>
</dbReference>
<sequence length="379" mass="43452">MIEILFGESEAGGVTIARAMQKPGSADQVVELSFDLDVGDISGSLLSEARKSQCLKKYSPGRWRDCDTVEQQKQKWNSLQKQVSRFKAYAAEGEAMRIWYSDAPYAVCGLYQVCSMLKDCDCPVLVVKLPEYQLKNEKTIVVHQSWGEVGHMDILDFTKDEKPLSRMEVRYYADLWEELVKENAPLRAVVNGRLVSVPADFYDFMVEGGIEERPFKECKLIGHALDYQMGVSDDLFLESAQRLIDDGRLVVVDDEDIEWDGERLLRRAEDMVSCCGLDCLECEAYDKTCRGCDRTEGKPFWLKGTGDKTCRIYHCCVERKSFRHCGECVLHKYIKTEHPKEPFMASCDRYARSGPEMSEEEKEQRLAKQLTHLEKLLHQ</sequence>
<dbReference type="RefSeq" id="WP_118333909.1">
    <property type="nucleotide sequence ID" value="NZ_AP025567.1"/>
</dbReference>
<name>A0A415E854_9FIRM</name>
<dbReference type="OrthoDB" id="1654031at2"/>
<dbReference type="Proteomes" id="UP000284841">
    <property type="component" value="Unassembled WGS sequence"/>
</dbReference>
<keyword evidence="4" id="KW-1185">Reference proteome</keyword>
<dbReference type="InterPro" id="IPR022123">
    <property type="entry name" value="DUF3658"/>
</dbReference>
<dbReference type="AlphaFoldDB" id="A0A415E854"/>
<evidence type="ECO:0000313" key="3">
    <source>
        <dbReference type="EMBL" id="RHJ89884.1"/>
    </source>
</evidence>
<dbReference type="Pfam" id="PF08874">
    <property type="entry name" value="DUF1835"/>
    <property type="match status" value="1"/>
</dbReference>
<organism evidence="3 4">
    <name type="scientific">Emergencia timonensis</name>
    <dbReference type="NCBI Taxonomy" id="1776384"/>
    <lineage>
        <taxon>Bacteria</taxon>
        <taxon>Bacillati</taxon>
        <taxon>Bacillota</taxon>
        <taxon>Clostridia</taxon>
        <taxon>Peptostreptococcales</taxon>
        <taxon>Anaerovoracaceae</taxon>
        <taxon>Emergencia</taxon>
    </lineage>
</organism>
<feature type="domain" description="DUF1835" evidence="1">
    <location>
        <begin position="2"/>
        <end position="128"/>
    </location>
</feature>
<protein>
    <submittedName>
        <fullName evidence="3">DUF1835 domain-containing protein</fullName>
    </submittedName>
</protein>